<evidence type="ECO:0000313" key="2">
    <source>
        <dbReference type="EMBL" id="MAA14507.1"/>
    </source>
</evidence>
<evidence type="ECO:0000256" key="1">
    <source>
        <dbReference type="SAM" id="SignalP"/>
    </source>
</evidence>
<sequence>MRCLFVVIVSFMATSFLSRTCDATQCKATVNSEGECHIFGRYFSRGGGGMLPDLCVAVECRQDGSILVHGCRGTEGTGTLKDYALLNMGPVLYPGCCKNCTAS</sequence>
<keyword evidence="1" id="KW-0732">Signal</keyword>
<proteinExistence type="predicted"/>
<feature type="signal peptide" evidence="1">
    <location>
        <begin position="1"/>
        <end position="23"/>
    </location>
</feature>
<evidence type="ECO:0008006" key="3">
    <source>
        <dbReference type="Google" id="ProtNLM"/>
    </source>
</evidence>
<name>A0A224Y9Y2_9ACAR</name>
<protein>
    <recommendedName>
        <fullName evidence="3">8.9 kDa family member</fullName>
    </recommendedName>
</protein>
<reference evidence="2" key="1">
    <citation type="journal article" date="2017" name="Parasit. Vectors">
        <title>Sialotranscriptomics of Rhipicephalus zambeziensis reveals intricate expression profiles of secretory proteins and suggests tight temporal transcriptional regulation during blood-feeding.</title>
        <authorList>
            <person name="de Castro M.H."/>
            <person name="de Klerk D."/>
            <person name="Pienaar R."/>
            <person name="Rees D.J.G."/>
            <person name="Mans B.J."/>
        </authorList>
    </citation>
    <scope>NUCLEOTIDE SEQUENCE</scope>
    <source>
        <tissue evidence="2">Salivary glands</tissue>
    </source>
</reference>
<feature type="chain" id="PRO_5013053250" description="8.9 kDa family member" evidence="1">
    <location>
        <begin position="24"/>
        <end position="103"/>
    </location>
</feature>
<organism evidence="2">
    <name type="scientific">Rhipicephalus zambeziensis</name>
    <dbReference type="NCBI Taxonomy" id="60191"/>
    <lineage>
        <taxon>Eukaryota</taxon>
        <taxon>Metazoa</taxon>
        <taxon>Ecdysozoa</taxon>
        <taxon>Arthropoda</taxon>
        <taxon>Chelicerata</taxon>
        <taxon>Arachnida</taxon>
        <taxon>Acari</taxon>
        <taxon>Parasitiformes</taxon>
        <taxon>Ixodida</taxon>
        <taxon>Ixodoidea</taxon>
        <taxon>Ixodidae</taxon>
        <taxon>Rhipicephalinae</taxon>
        <taxon>Rhipicephalus</taxon>
        <taxon>Rhipicephalus</taxon>
    </lineage>
</organism>
<dbReference type="AlphaFoldDB" id="A0A224Y9Y2"/>
<accession>A0A224Y9Y2</accession>
<dbReference type="EMBL" id="GFPF01003361">
    <property type="protein sequence ID" value="MAA14507.1"/>
    <property type="molecule type" value="Transcribed_RNA"/>
</dbReference>